<dbReference type="KEGG" id="pseg:D3H65_17840"/>
<dbReference type="AlphaFoldDB" id="A0A3B7MNK5"/>
<dbReference type="OrthoDB" id="671785at2"/>
<evidence type="ECO:0008006" key="3">
    <source>
        <dbReference type="Google" id="ProtNLM"/>
    </source>
</evidence>
<proteinExistence type="predicted"/>
<reference evidence="1 2" key="1">
    <citation type="submission" date="2018-09" db="EMBL/GenBank/DDBJ databases">
        <title>Genome sequencing of strain 6GH32-13.</title>
        <authorList>
            <person name="Weon H.-Y."/>
            <person name="Heo J."/>
            <person name="Kwon S.-W."/>
        </authorList>
    </citation>
    <scope>NUCLEOTIDE SEQUENCE [LARGE SCALE GENOMIC DNA]</scope>
    <source>
        <strain evidence="1 2">5GH32-13</strain>
    </source>
</reference>
<keyword evidence="2" id="KW-1185">Reference proteome</keyword>
<sequence length="133" mass="15083">MIRYVTIAALVVGLVACSGNSGYQPAEDAQDAGRQFIRASLDGNYEKAKFYLLKDDDNLTLLKKQQSNYQKMSSEDKRSFGDASILPLEIQPLNDSVTNYKYNNSFHPKDTTTIRIVRINNEWLVDLKSVIKM</sequence>
<evidence type="ECO:0000313" key="2">
    <source>
        <dbReference type="Proteomes" id="UP000263900"/>
    </source>
</evidence>
<accession>A0A3B7MNK5</accession>
<dbReference type="EMBL" id="CP032157">
    <property type="protein sequence ID" value="AXY75728.1"/>
    <property type="molecule type" value="Genomic_DNA"/>
</dbReference>
<organism evidence="1 2">
    <name type="scientific">Paraflavitalea soli</name>
    <dbReference type="NCBI Taxonomy" id="2315862"/>
    <lineage>
        <taxon>Bacteria</taxon>
        <taxon>Pseudomonadati</taxon>
        <taxon>Bacteroidota</taxon>
        <taxon>Chitinophagia</taxon>
        <taxon>Chitinophagales</taxon>
        <taxon>Chitinophagaceae</taxon>
        <taxon>Paraflavitalea</taxon>
    </lineage>
</organism>
<protein>
    <recommendedName>
        <fullName evidence="3">DUF4878 domain-containing protein</fullName>
    </recommendedName>
</protein>
<dbReference type="PROSITE" id="PS51257">
    <property type="entry name" value="PROKAR_LIPOPROTEIN"/>
    <property type="match status" value="1"/>
</dbReference>
<gene>
    <name evidence="1" type="ORF">D3H65_17840</name>
</gene>
<name>A0A3B7MNK5_9BACT</name>
<evidence type="ECO:0000313" key="1">
    <source>
        <dbReference type="EMBL" id="AXY75728.1"/>
    </source>
</evidence>
<dbReference type="RefSeq" id="WP_119051609.1">
    <property type="nucleotide sequence ID" value="NZ_CP032157.1"/>
</dbReference>
<dbReference type="Proteomes" id="UP000263900">
    <property type="component" value="Chromosome"/>
</dbReference>